<proteinExistence type="predicted"/>
<keyword evidence="3" id="KW-1185">Reference proteome</keyword>
<dbReference type="Pfam" id="PF11348">
    <property type="entry name" value="DUF3150"/>
    <property type="match status" value="1"/>
</dbReference>
<comment type="caution">
    <text evidence="2">The sequence shown here is derived from an EMBL/GenBank/DDBJ whole genome shotgun (WGS) entry which is preliminary data.</text>
</comment>
<evidence type="ECO:0000313" key="2">
    <source>
        <dbReference type="EMBL" id="SFB63173.1"/>
    </source>
</evidence>
<accession>A0A1I1CRW8</accession>
<name>A0A1I1CRW8_9GAMM</name>
<evidence type="ECO:0008006" key="4">
    <source>
        <dbReference type="Google" id="ProtNLM"/>
    </source>
</evidence>
<evidence type="ECO:0000313" key="3">
    <source>
        <dbReference type="Proteomes" id="UP000198861"/>
    </source>
</evidence>
<evidence type="ECO:0000256" key="1">
    <source>
        <dbReference type="SAM" id="MobiDB-lite"/>
    </source>
</evidence>
<gene>
    <name evidence="2" type="ORF">SAMN04244571_04506</name>
</gene>
<dbReference type="EMBL" id="FOKJ01000138">
    <property type="protein sequence ID" value="SFB63173.1"/>
    <property type="molecule type" value="Genomic_DNA"/>
</dbReference>
<protein>
    <recommendedName>
        <fullName evidence="4">Cobalamine biosynthesis protein</fullName>
    </recommendedName>
</protein>
<reference evidence="2 3" key="1">
    <citation type="submission" date="2016-10" db="EMBL/GenBank/DDBJ databases">
        <authorList>
            <person name="Varghese N."/>
            <person name="Submissions S."/>
        </authorList>
    </citation>
    <scope>NUCLEOTIDE SEQUENCE [LARGE SCALE GENOMIC DNA]</scope>
    <source>
        <strain evidence="2 3">DSM 282</strain>
    </source>
</reference>
<dbReference type="Proteomes" id="UP000198861">
    <property type="component" value="Unassembled WGS sequence"/>
</dbReference>
<dbReference type="InterPro" id="IPR021496">
    <property type="entry name" value="DUF3150"/>
</dbReference>
<sequence length="394" mass="42754">MGMVQRMPAGVIRRNVAGLDAYIQTNEIKILDQILLVDLSAIHLWTARKKLKAEMLEGKIPPADLASLGSMRVIDPERLKPFEKIKRQAIKAVEECGVKFLGGYAVSQDKIQEVVDHLEALKTQFYDLKSSFLPNYDRWVSDWVNQGWEKVEWREAIRSSATPKAEVDAGLQFGYAACRVAPDGDKHLSSTLGGQVRGLADQLFAETADTAERLLETGLATRGHVTQNTLNTVRKMNAKLKGLMFLSSDVKGLSDHIEATLAALPTSGVVNGVQYGAVVTLISSLSTEESIKRLIKHLNIANGVDEVVAPAVEVQLPTEPAAPQEPVVEAVVNSEKAPVTLDALISELELATALAEVTESPVAVSPEPAPEPEVAKPAEETEPEPLPQAAGFWF</sequence>
<organism evidence="2 3">
    <name type="scientific">Azotobacter beijerinckii</name>
    <dbReference type="NCBI Taxonomy" id="170623"/>
    <lineage>
        <taxon>Bacteria</taxon>
        <taxon>Pseudomonadati</taxon>
        <taxon>Pseudomonadota</taxon>
        <taxon>Gammaproteobacteria</taxon>
        <taxon>Pseudomonadales</taxon>
        <taxon>Pseudomonadaceae</taxon>
        <taxon>Azotobacter</taxon>
    </lineage>
</organism>
<feature type="region of interest" description="Disordered" evidence="1">
    <location>
        <begin position="359"/>
        <end position="394"/>
    </location>
</feature>